<reference evidence="2" key="1">
    <citation type="journal article" date="2022" name="bioRxiv">
        <title>Sequencing and chromosome-scale assembly of the giantPleurodeles waltlgenome.</title>
        <authorList>
            <person name="Brown T."/>
            <person name="Elewa A."/>
            <person name="Iarovenko S."/>
            <person name="Subramanian E."/>
            <person name="Araus A.J."/>
            <person name="Petzold A."/>
            <person name="Susuki M."/>
            <person name="Suzuki K.-i.T."/>
            <person name="Hayashi T."/>
            <person name="Toyoda A."/>
            <person name="Oliveira C."/>
            <person name="Osipova E."/>
            <person name="Leigh N.D."/>
            <person name="Simon A."/>
            <person name="Yun M.H."/>
        </authorList>
    </citation>
    <scope>NUCLEOTIDE SEQUENCE</scope>
    <source>
        <strain evidence="2">20211129_DDA</strain>
        <tissue evidence="2">Liver</tissue>
    </source>
</reference>
<feature type="region of interest" description="Disordered" evidence="1">
    <location>
        <begin position="18"/>
        <end position="51"/>
    </location>
</feature>
<feature type="non-terminal residue" evidence="2">
    <location>
        <position position="1"/>
    </location>
</feature>
<dbReference type="Proteomes" id="UP001066276">
    <property type="component" value="Chromosome 9"/>
</dbReference>
<proteinExistence type="predicted"/>
<evidence type="ECO:0000313" key="3">
    <source>
        <dbReference type="Proteomes" id="UP001066276"/>
    </source>
</evidence>
<accession>A0AAV7MSN0</accession>
<feature type="non-terminal residue" evidence="2">
    <location>
        <position position="63"/>
    </location>
</feature>
<dbReference type="AlphaFoldDB" id="A0AAV7MSN0"/>
<feature type="compositionally biased region" description="Basic and acidic residues" evidence="1">
    <location>
        <begin position="18"/>
        <end position="33"/>
    </location>
</feature>
<protein>
    <submittedName>
        <fullName evidence="2">Uncharacterized protein</fullName>
    </submittedName>
</protein>
<evidence type="ECO:0000313" key="2">
    <source>
        <dbReference type="EMBL" id="KAJ1106746.1"/>
    </source>
</evidence>
<gene>
    <name evidence="2" type="ORF">NDU88_004146</name>
</gene>
<comment type="caution">
    <text evidence="2">The sequence shown here is derived from an EMBL/GenBank/DDBJ whole genome shotgun (WGS) entry which is preliminary data.</text>
</comment>
<keyword evidence="3" id="KW-1185">Reference proteome</keyword>
<name>A0AAV7MSN0_PLEWA</name>
<evidence type="ECO:0000256" key="1">
    <source>
        <dbReference type="SAM" id="MobiDB-lite"/>
    </source>
</evidence>
<sequence>AHLKELLQSAQVSGALEKWEGRWAKKRDKEKGDSPGSNQAKASPDLESVKILPMRETAGGVLV</sequence>
<dbReference type="EMBL" id="JANPWB010000013">
    <property type="protein sequence ID" value="KAJ1106746.1"/>
    <property type="molecule type" value="Genomic_DNA"/>
</dbReference>
<organism evidence="2 3">
    <name type="scientific">Pleurodeles waltl</name>
    <name type="common">Iberian ribbed newt</name>
    <dbReference type="NCBI Taxonomy" id="8319"/>
    <lineage>
        <taxon>Eukaryota</taxon>
        <taxon>Metazoa</taxon>
        <taxon>Chordata</taxon>
        <taxon>Craniata</taxon>
        <taxon>Vertebrata</taxon>
        <taxon>Euteleostomi</taxon>
        <taxon>Amphibia</taxon>
        <taxon>Batrachia</taxon>
        <taxon>Caudata</taxon>
        <taxon>Salamandroidea</taxon>
        <taxon>Salamandridae</taxon>
        <taxon>Pleurodelinae</taxon>
        <taxon>Pleurodeles</taxon>
    </lineage>
</organism>